<dbReference type="Proteomes" id="UP000041770">
    <property type="component" value="Unassembled WGS sequence"/>
</dbReference>
<sequence>MLFGTFRLIRMHAKLNQGFAPQVECAQEGFSGVILYSETHQLISFDPTACSRQQFQIRKMLLTQLHYGDHLLRVIGTNHQSLCLLNTCGA</sequence>
<evidence type="ECO:0000313" key="2">
    <source>
        <dbReference type="Proteomes" id="UP000041770"/>
    </source>
</evidence>
<gene>
    <name evidence="1" type="ORF">ERS013200_00009</name>
</gene>
<reference evidence="1 2" key="1">
    <citation type="submission" date="2015-07" db="EMBL/GenBank/DDBJ databases">
        <authorList>
            <consortium name="Pathogen Informatics"/>
        </authorList>
    </citation>
    <scope>NUCLEOTIDE SEQUENCE [LARGE SCALE GENOMIC DNA]</scope>
    <source>
        <strain evidence="1 2">A316</strain>
    </source>
</reference>
<dbReference type="AlphaFoldDB" id="A0A656A169"/>
<evidence type="ECO:0000313" key="1">
    <source>
        <dbReference type="EMBL" id="CSB91289.1"/>
    </source>
</evidence>
<organism evidence="1 2">
    <name type="scientific">Vibrio cholerae</name>
    <dbReference type="NCBI Taxonomy" id="666"/>
    <lineage>
        <taxon>Bacteria</taxon>
        <taxon>Pseudomonadati</taxon>
        <taxon>Pseudomonadota</taxon>
        <taxon>Gammaproteobacteria</taxon>
        <taxon>Vibrionales</taxon>
        <taxon>Vibrionaceae</taxon>
        <taxon>Vibrio</taxon>
    </lineage>
</organism>
<protein>
    <submittedName>
        <fullName evidence="1">Uncharacterized protein</fullName>
    </submittedName>
</protein>
<accession>A0A656A169</accession>
<name>A0A656A169_VIBCL</name>
<proteinExistence type="predicted"/>
<dbReference type="EMBL" id="CWQY01000001">
    <property type="protein sequence ID" value="CSB91289.1"/>
    <property type="molecule type" value="Genomic_DNA"/>
</dbReference>